<protein>
    <submittedName>
        <fullName evidence="2">Uncharacterized protein</fullName>
    </submittedName>
</protein>
<evidence type="ECO:0000313" key="3">
    <source>
        <dbReference type="Proteomes" id="UP000248198"/>
    </source>
</evidence>
<gene>
    <name evidence="2" type="ORF">B0O44_105158</name>
</gene>
<evidence type="ECO:0000313" key="2">
    <source>
        <dbReference type="EMBL" id="PYF72788.1"/>
    </source>
</evidence>
<dbReference type="OrthoDB" id="1494413at2"/>
<reference evidence="2 3" key="1">
    <citation type="submission" date="2018-06" db="EMBL/GenBank/DDBJ databases">
        <title>Genomic Encyclopedia of Archaeal and Bacterial Type Strains, Phase II (KMG-II): from individual species to whole genera.</title>
        <authorList>
            <person name="Goeker M."/>
        </authorList>
    </citation>
    <scope>NUCLEOTIDE SEQUENCE [LARGE SCALE GENOMIC DNA]</scope>
    <source>
        <strain evidence="2 3">DSM 27372</strain>
    </source>
</reference>
<comment type="caution">
    <text evidence="2">The sequence shown here is derived from an EMBL/GenBank/DDBJ whole genome shotgun (WGS) entry which is preliminary data.</text>
</comment>
<dbReference type="Proteomes" id="UP000248198">
    <property type="component" value="Unassembled WGS sequence"/>
</dbReference>
<keyword evidence="3" id="KW-1185">Reference proteome</keyword>
<dbReference type="RefSeq" id="WP_110832543.1">
    <property type="nucleotide sequence ID" value="NZ_QKLU01000005.1"/>
</dbReference>
<proteinExistence type="predicted"/>
<name>A0A318UPZ6_9SPHI</name>
<dbReference type="EMBL" id="QKLU01000005">
    <property type="protein sequence ID" value="PYF72788.1"/>
    <property type="molecule type" value="Genomic_DNA"/>
</dbReference>
<organism evidence="2 3">
    <name type="scientific">Pedobacter nutrimenti</name>
    <dbReference type="NCBI Taxonomy" id="1241337"/>
    <lineage>
        <taxon>Bacteria</taxon>
        <taxon>Pseudomonadati</taxon>
        <taxon>Bacteroidota</taxon>
        <taxon>Sphingobacteriia</taxon>
        <taxon>Sphingobacteriales</taxon>
        <taxon>Sphingobacteriaceae</taxon>
        <taxon>Pedobacter</taxon>
    </lineage>
</organism>
<feature type="region of interest" description="Disordered" evidence="1">
    <location>
        <begin position="105"/>
        <end position="136"/>
    </location>
</feature>
<accession>A0A318UPZ6</accession>
<sequence>MKNKNVITMTKMEFGLPDGLRKTLIALFLLVISAPTVSAQKSVVLDAFSKHGIDAGMLNTGNLQPPEDYAFDFRQTTTAAGKQTTTVARFDPSGAGEEQWNVVSVDGKSPSKSDIKTFRKNQSKPSGSEQADESSYKIEKESSDYLVISYKQDANTVSKDAAFMKDCRLYMTINLRTKKLEQVQAINERPIKIKILNAEKFDLIIKYTRNEQAKRYFPISQDLNIQAKFIGQAVNVQTTSEYSNYTKK</sequence>
<dbReference type="AlphaFoldDB" id="A0A318UPZ6"/>
<evidence type="ECO:0000256" key="1">
    <source>
        <dbReference type="SAM" id="MobiDB-lite"/>
    </source>
</evidence>